<dbReference type="InterPro" id="IPR008189">
    <property type="entry name" value="rRNA_ssu_MeTfrase_I"/>
</dbReference>
<keyword evidence="4 6" id="KW-0808">Transferase</keyword>
<evidence type="ECO:0000256" key="5">
    <source>
        <dbReference type="ARBA" id="ARBA00022691"/>
    </source>
</evidence>
<dbReference type="GO" id="GO:0005737">
    <property type="term" value="C:cytoplasm"/>
    <property type="evidence" value="ECO:0007669"/>
    <property type="project" value="UniProtKB-SubCell"/>
</dbReference>
<dbReference type="GO" id="GO:0070677">
    <property type="term" value="F:rRNA (cytosine-2'-O-)-methyltransferase activity"/>
    <property type="evidence" value="ECO:0007669"/>
    <property type="project" value="UniProtKB-UniRule"/>
</dbReference>
<keyword evidence="9" id="KW-1185">Reference proteome</keyword>
<evidence type="ECO:0000313" key="9">
    <source>
        <dbReference type="Proteomes" id="UP000019229"/>
    </source>
</evidence>
<comment type="function">
    <text evidence="6">Catalyzes the 2'-O-methylation of the ribose of cytidine 1402 (C1402) in 16S rRNA.</text>
</comment>
<dbReference type="SUPFAM" id="SSF53790">
    <property type="entry name" value="Tetrapyrrole methylase"/>
    <property type="match status" value="1"/>
</dbReference>
<dbReference type="InterPro" id="IPR035996">
    <property type="entry name" value="4pyrrol_Methylase_sf"/>
</dbReference>
<dbReference type="KEGG" id="mbc:MYB_02475"/>
<evidence type="ECO:0000256" key="1">
    <source>
        <dbReference type="ARBA" id="ARBA00022490"/>
    </source>
</evidence>
<keyword evidence="5 6" id="KW-0949">S-adenosyl-L-methionine</keyword>
<dbReference type="InterPro" id="IPR014776">
    <property type="entry name" value="4pyrrole_Mease_sub2"/>
</dbReference>
<dbReference type="PANTHER" id="PTHR46111">
    <property type="entry name" value="RIBOSOMAL RNA SMALL SUBUNIT METHYLTRANSFERASE I"/>
    <property type="match status" value="1"/>
</dbReference>
<feature type="domain" description="Tetrapyrrole methylase" evidence="7">
    <location>
        <begin position="4"/>
        <end position="203"/>
    </location>
</feature>
<dbReference type="Gene3D" id="3.30.950.10">
    <property type="entry name" value="Methyltransferase, Cobalt-precorrin-4 Transmethylase, Domain 2"/>
    <property type="match status" value="1"/>
</dbReference>
<dbReference type="eggNOG" id="COG0313">
    <property type="taxonomic scope" value="Bacteria"/>
</dbReference>
<evidence type="ECO:0000256" key="6">
    <source>
        <dbReference type="HAMAP-Rule" id="MF_01877"/>
    </source>
</evidence>
<name>W5UTP6_9BACT</name>
<comment type="subcellular location">
    <subcellularLocation>
        <location evidence="6">Cytoplasm</location>
    </subcellularLocation>
</comment>
<dbReference type="EMBL" id="CP007154">
    <property type="protein sequence ID" value="AHH45497.1"/>
    <property type="molecule type" value="Genomic_DNA"/>
</dbReference>
<dbReference type="AlphaFoldDB" id="W5UTP6"/>
<dbReference type="HOGENOM" id="CLU_044779_4_0_14"/>
<keyword evidence="3 6" id="KW-0489">Methyltransferase</keyword>
<keyword evidence="2 6" id="KW-0698">rRNA processing</keyword>
<dbReference type="NCBIfam" id="TIGR00096">
    <property type="entry name" value="16S rRNA (cytidine(1402)-2'-O)-methyltransferase"/>
    <property type="match status" value="1"/>
</dbReference>
<organism evidence="8 9">
    <name type="scientific">Mesomycoplasma bovoculi M165/69</name>
    <dbReference type="NCBI Taxonomy" id="743966"/>
    <lineage>
        <taxon>Bacteria</taxon>
        <taxon>Bacillati</taxon>
        <taxon>Mycoplasmatota</taxon>
        <taxon>Mycoplasmoidales</taxon>
        <taxon>Metamycoplasmataceae</taxon>
        <taxon>Mesomycoplasma</taxon>
    </lineage>
</organism>
<sequence>MNKKITLVATPIGNLQDMSLRAIETLKNSDIILCEDTRNSSILLNFYQIDNANLVSYHKFNETKMLEKIEQWLNLDKNISIISDAGMPLISDPGHILVNWCHNNNIEVDAIGGGSAIINAFVLSGFPIPFVFKGFFDSRVSKIQNQIANLEYDNSYIFFVSPHKLLEVLKQIDFVYKDELKVFLVKELTKKFQKYFLGSAKQILDQIGSSFKGEYTIILCKPSKIKSKIKINKYQNYSKTNKTM</sequence>
<dbReference type="RefSeq" id="WP_022935131.1">
    <property type="nucleotide sequence ID" value="NZ_CP007154.1"/>
</dbReference>
<dbReference type="CDD" id="cd11648">
    <property type="entry name" value="RsmI"/>
    <property type="match status" value="1"/>
</dbReference>
<dbReference type="STRING" id="743966.MYB_02475"/>
<evidence type="ECO:0000256" key="3">
    <source>
        <dbReference type="ARBA" id="ARBA00022603"/>
    </source>
</evidence>
<comment type="catalytic activity">
    <reaction evidence="6">
        <text>cytidine(1402) in 16S rRNA + S-adenosyl-L-methionine = 2'-O-methylcytidine(1402) in 16S rRNA + S-adenosyl-L-homocysteine + H(+)</text>
        <dbReference type="Rhea" id="RHEA:42924"/>
        <dbReference type="Rhea" id="RHEA-COMP:10285"/>
        <dbReference type="Rhea" id="RHEA-COMP:10286"/>
        <dbReference type="ChEBI" id="CHEBI:15378"/>
        <dbReference type="ChEBI" id="CHEBI:57856"/>
        <dbReference type="ChEBI" id="CHEBI:59789"/>
        <dbReference type="ChEBI" id="CHEBI:74495"/>
        <dbReference type="ChEBI" id="CHEBI:82748"/>
        <dbReference type="EC" id="2.1.1.198"/>
    </reaction>
</comment>
<dbReference type="InterPro" id="IPR014777">
    <property type="entry name" value="4pyrrole_Mease_sub1"/>
</dbReference>
<keyword evidence="1 6" id="KW-0963">Cytoplasm</keyword>
<dbReference type="Pfam" id="PF00590">
    <property type="entry name" value="TP_methylase"/>
    <property type="match status" value="1"/>
</dbReference>
<protein>
    <recommendedName>
        <fullName evidence="6">Ribosomal RNA small subunit methyltransferase I</fullName>
        <ecNumber evidence="6">2.1.1.198</ecNumber>
    </recommendedName>
    <alternativeName>
        <fullName evidence="6">16S rRNA 2'-O-ribose C1402 methyltransferase</fullName>
    </alternativeName>
    <alternativeName>
        <fullName evidence="6">rRNA (cytidine-2'-O-)-methyltransferase RsmI</fullName>
    </alternativeName>
</protein>
<proteinExistence type="inferred from homology"/>
<dbReference type="InterPro" id="IPR018063">
    <property type="entry name" value="SAM_MeTrfase_RsmI_CS"/>
</dbReference>
<reference evidence="8 9" key="1">
    <citation type="journal article" date="2014" name="Genome Announc.">
        <title>Complete Genome Sequence of Mycoplasma bovoculi Strain M165/69T (ATCC 29104).</title>
        <authorList>
            <person name="Calcutt M.J."/>
            <person name="Foecking M.F."/>
        </authorList>
    </citation>
    <scope>NUCLEOTIDE SEQUENCE [LARGE SCALE GENOMIC DNA]</scope>
    <source>
        <strain evidence="8">M165/69</strain>
    </source>
</reference>
<dbReference type="PROSITE" id="PS01296">
    <property type="entry name" value="RSMI"/>
    <property type="match status" value="1"/>
</dbReference>
<dbReference type="Gene3D" id="3.40.1010.10">
    <property type="entry name" value="Cobalt-precorrin-4 Transmethylase, Domain 1"/>
    <property type="match status" value="1"/>
</dbReference>
<evidence type="ECO:0000256" key="2">
    <source>
        <dbReference type="ARBA" id="ARBA00022552"/>
    </source>
</evidence>
<dbReference type="PIRSF" id="PIRSF005917">
    <property type="entry name" value="MTase_YraL"/>
    <property type="match status" value="1"/>
</dbReference>
<comment type="similarity">
    <text evidence="6">Belongs to the methyltransferase superfamily. RsmI family.</text>
</comment>
<accession>W5UTP6</accession>
<dbReference type="PANTHER" id="PTHR46111:SF1">
    <property type="entry name" value="RIBOSOMAL RNA SMALL SUBUNIT METHYLTRANSFERASE I"/>
    <property type="match status" value="1"/>
</dbReference>
<evidence type="ECO:0000256" key="4">
    <source>
        <dbReference type="ARBA" id="ARBA00022679"/>
    </source>
</evidence>
<dbReference type="PATRIC" id="fig|743966.3.peg.498"/>
<dbReference type="HAMAP" id="MF_01877">
    <property type="entry name" value="16SrRNA_methyltr_I"/>
    <property type="match status" value="1"/>
</dbReference>
<gene>
    <name evidence="6 8" type="primary">rsmI</name>
    <name evidence="8" type="ORF">MYB_02475</name>
</gene>
<dbReference type="Proteomes" id="UP000019229">
    <property type="component" value="Chromosome"/>
</dbReference>
<evidence type="ECO:0000313" key="8">
    <source>
        <dbReference type="EMBL" id="AHH45497.1"/>
    </source>
</evidence>
<dbReference type="OrthoDB" id="9809084at2"/>
<dbReference type="InterPro" id="IPR000878">
    <property type="entry name" value="4pyrrol_Mease"/>
</dbReference>
<dbReference type="EC" id="2.1.1.198" evidence="6"/>
<evidence type="ECO:0000259" key="7">
    <source>
        <dbReference type="Pfam" id="PF00590"/>
    </source>
</evidence>